<dbReference type="InterPro" id="IPR035897">
    <property type="entry name" value="Toll_tir_struct_dom_sf"/>
</dbReference>
<dbReference type="eggNOG" id="COG4886">
    <property type="taxonomic scope" value="Bacteria"/>
</dbReference>
<feature type="domain" description="TIR" evidence="1">
    <location>
        <begin position="113"/>
        <end position="253"/>
    </location>
</feature>
<dbReference type="RefSeq" id="WP_052071921.1">
    <property type="nucleotide sequence ID" value="NZ_JJMU01000002.1"/>
</dbReference>
<evidence type="ECO:0000259" key="1">
    <source>
        <dbReference type="PROSITE" id="PS50104"/>
    </source>
</evidence>
<sequence length="259" mass="30019">MSDELIIKKEALAFYQRKITNSSKNEAIEDFHEIKRRLYDFYAPESKALFLDTIAEKIVLDLDDHRRVAHGGQPGKNCAHEDKQSKLLFYINQELGELPLIAHQRVMSNPKQLRDKIFVSYSHSDNEFLLDIQRHFKPFFKQLELWDDSKILPGQKWKEEIRKAIECTKVAILLVSTDFFGSEFIATDELPPLLKAAEENGAVILSVILKPCLFEDFPELNQFQALNSPSRPIAKMDTIEREETFVNLVRQTKRILNGI</sequence>
<keyword evidence="3" id="KW-1185">Reference proteome</keyword>
<comment type="caution">
    <text evidence="2">The sequence shown here is derived from an EMBL/GenBank/DDBJ whole genome shotgun (WGS) entry which is preliminary data.</text>
</comment>
<dbReference type="SMART" id="SM00255">
    <property type="entry name" value="TIR"/>
    <property type="match status" value="1"/>
</dbReference>
<gene>
    <name evidence="2" type="ORF">DI53_0196</name>
</gene>
<proteinExistence type="predicted"/>
<dbReference type="OrthoDB" id="883741at2"/>
<reference evidence="2 3" key="2">
    <citation type="journal article" date="2015" name="PLoS ONE">
        <title>Whole-Genome Optical Mapping and Finished Genome Sequence of Sphingobacterium deserti sp. nov., a New Species Isolated from the Western Desert of China.</title>
        <authorList>
            <person name="Teng C."/>
            <person name="Zhou Z."/>
            <person name="Molnar I."/>
            <person name="Li X."/>
            <person name="Tang R."/>
            <person name="Chen M."/>
            <person name="Wang L."/>
            <person name="Su S."/>
            <person name="Zhang W."/>
            <person name="Lin M."/>
        </authorList>
    </citation>
    <scope>NUCLEOTIDE SEQUENCE [LARGE SCALE GENOMIC DNA]</scope>
    <source>
        <strain evidence="3">ACCC05744</strain>
    </source>
</reference>
<dbReference type="STRING" id="1229276.DI53_0196"/>
<dbReference type="Pfam" id="PF13676">
    <property type="entry name" value="TIR_2"/>
    <property type="match status" value="1"/>
</dbReference>
<dbReference type="Proteomes" id="UP000031802">
    <property type="component" value="Unassembled WGS sequence"/>
</dbReference>
<dbReference type="PATRIC" id="fig|1229276.3.peg.201"/>
<dbReference type="SUPFAM" id="SSF52200">
    <property type="entry name" value="Toll/Interleukin receptor TIR domain"/>
    <property type="match status" value="1"/>
</dbReference>
<protein>
    <recommendedName>
        <fullName evidence="1">TIR domain-containing protein</fullName>
    </recommendedName>
</protein>
<evidence type="ECO:0000313" key="3">
    <source>
        <dbReference type="Proteomes" id="UP000031802"/>
    </source>
</evidence>
<accession>A0A0B8T417</accession>
<name>A0A0B8T417_9SPHI</name>
<dbReference type="GO" id="GO:0007165">
    <property type="term" value="P:signal transduction"/>
    <property type="evidence" value="ECO:0007669"/>
    <property type="project" value="InterPro"/>
</dbReference>
<dbReference type="InterPro" id="IPR000157">
    <property type="entry name" value="TIR_dom"/>
</dbReference>
<dbReference type="AlphaFoldDB" id="A0A0B8T417"/>
<reference evidence="3" key="1">
    <citation type="submission" date="2014-04" db="EMBL/GenBank/DDBJ databases">
        <title>Whole-Genome optical mapping and complete genome sequence of Sphingobacterium deserti sp. nov., a new spaces isolated from desert in the west of China.</title>
        <authorList>
            <person name="Teng C."/>
            <person name="Zhou Z."/>
            <person name="Li X."/>
            <person name="Chen M."/>
            <person name="Lin M."/>
            <person name="Wang L."/>
            <person name="Su S."/>
            <person name="Zhang C."/>
            <person name="Zhang W."/>
        </authorList>
    </citation>
    <scope>NUCLEOTIDE SEQUENCE [LARGE SCALE GENOMIC DNA]</scope>
    <source>
        <strain evidence="3">ACCC05744</strain>
    </source>
</reference>
<dbReference type="EMBL" id="JJMU01000002">
    <property type="protein sequence ID" value="KGE16081.1"/>
    <property type="molecule type" value="Genomic_DNA"/>
</dbReference>
<dbReference type="PROSITE" id="PS50104">
    <property type="entry name" value="TIR"/>
    <property type="match status" value="1"/>
</dbReference>
<evidence type="ECO:0000313" key="2">
    <source>
        <dbReference type="EMBL" id="KGE16081.1"/>
    </source>
</evidence>
<organism evidence="2 3">
    <name type="scientific">Sphingobacterium deserti</name>
    <dbReference type="NCBI Taxonomy" id="1229276"/>
    <lineage>
        <taxon>Bacteria</taxon>
        <taxon>Pseudomonadati</taxon>
        <taxon>Bacteroidota</taxon>
        <taxon>Sphingobacteriia</taxon>
        <taxon>Sphingobacteriales</taxon>
        <taxon>Sphingobacteriaceae</taxon>
        <taxon>Sphingobacterium</taxon>
    </lineage>
</organism>
<dbReference type="Gene3D" id="3.40.50.10140">
    <property type="entry name" value="Toll/interleukin-1 receptor homology (TIR) domain"/>
    <property type="match status" value="1"/>
</dbReference>